<dbReference type="Proteomes" id="UP001431963">
    <property type="component" value="Unassembled WGS sequence"/>
</dbReference>
<evidence type="ECO:0000256" key="1">
    <source>
        <dbReference type="SAM" id="Phobius"/>
    </source>
</evidence>
<keyword evidence="1" id="KW-1133">Transmembrane helix</keyword>
<dbReference type="EMBL" id="JBALHR010000008">
    <property type="protein sequence ID" value="MEH7829130.1"/>
    <property type="molecule type" value="Genomic_DNA"/>
</dbReference>
<organism evidence="2 3">
    <name type="scientific">Gemmobacter denitrificans</name>
    <dbReference type="NCBI Taxonomy" id="3123040"/>
    <lineage>
        <taxon>Bacteria</taxon>
        <taxon>Pseudomonadati</taxon>
        <taxon>Pseudomonadota</taxon>
        <taxon>Alphaproteobacteria</taxon>
        <taxon>Rhodobacterales</taxon>
        <taxon>Paracoccaceae</taxon>
        <taxon>Gemmobacter</taxon>
    </lineage>
</organism>
<accession>A0ABU8BWS3</accession>
<evidence type="ECO:0000313" key="3">
    <source>
        <dbReference type="Proteomes" id="UP001431963"/>
    </source>
</evidence>
<feature type="transmembrane region" description="Helical" evidence="1">
    <location>
        <begin position="27"/>
        <end position="45"/>
    </location>
</feature>
<keyword evidence="1" id="KW-0812">Transmembrane</keyword>
<reference evidence="2" key="1">
    <citation type="submission" date="2024-02" db="EMBL/GenBank/DDBJ databases">
        <title>Genome sequences of strain Gemmobacter sp. JM10B15.</title>
        <authorList>
            <person name="Zhang M."/>
        </authorList>
    </citation>
    <scope>NUCLEOTIDE SEQUENCE</scope>
    <source>
        <strain evidence="2">JM10B15</strain>
    </source>
</reference>
<gene>
    <name evidence="2" type="ORF">V6590_13315</name>
</gene>
<protein>
    <recommendedName>
        <fullName evidence="4">PH (Pleckstrin Homology) domain-containing protein</fullName>
    </recommendedName>
</protein>
<dbReference type="RefSeq" id="WP_335423874.1">
    <property type="nucleotide sequence ID" value="NZ_JBALHR010000008.1"/>
</dbReference>
<name>A0ABU8BWS3_9RHOB</name>
<keyword evidence="1" id="KW-0472">Membrane</keyword>
<evidence type="ECO:0008006" key="4">
    <source>
        <dbReference type="Google" id="ProtNLM"/>
    </source>
</evidence>
<proteinExistence type="predicted"/>
<feature type="transmembrane region" description="Helical" evidence="1">
    <location>
        <begin position="51"/>
        <end position="73"/>
    </location>
</feature>
<comment type="caution">
    <text evidence="2">The sequence shown here is derived from an EMBL/GenBank/DDBJ whole genome shotgun (WGS) entry which is preliminary data.</text>
</comment>
<sequence>MTPLPGETLLWEGRALPGLRPRIDKPANILFGLAMIAFALFWMDRALRDGGIMWLAGLPFLGFGLRMAVVPVWGPRIAARLSRYALTDRRALIETRWPLIGSRWHSMTITPATLVDADGSPMTLTLRSALAGPRGTADETLIFHRLDDGAEVLALIRQIQRNTAGGAP</sequence>
<evidence type="ECO:0000313" key="2">
    <source>
        <dbReference type="EMBL" id="MEH7829130.1"/>
    </source>
</evidence>
<keyword evidence="3" id="KW-1185">Reference proteome</keyword>